<dbReference type="Gene3D" id="3.90.1150.10">
    <property type="entry name" value="Aspartate Aminotransferase, domain 1"/>
    <property type="match status" value="1"/>
</dbReference>
<dbReference type="InterPro" id="IPR015421">
    <property type="entry name" value="PyrdxlP-dep_Trfase_major"/>
</dbReference>
<name>A0A1I4CE84_9HYPH</name>
<dbReference type="Proteomes" id="UP000198755">
    <property type="component" value="Unassembled WGS sequence"/>
</dbReference>
<organism evidence="9 10">
    <name type="scientific">Methylocapsa palsarum</name>
    <dbReference type="NCBI Taxonomy" id="1612308"/>
    <lineage>
        <taxon>Bacteria</taxon>
        <taxon>Pseudomonadati</taxon>
        <taxon>Pseudomonadota</taxon>
        <taxon>Alphaproteobacteria</taxon>
        <taxon>Hyphomicrobiales</taxon>
        <taxon>Beijerinckiaceae</taxon>
        <taxon>Methylocapsa</taxon>
    </lineage>
</organism>
<evidence type="ECO:0000256" key="5">
    <source>
        <dbReference type="ARBA" id="ARBA00022679"/>
    </source>
</evidence>
<dbReference type="STRING" id="1612308.SAMN05444581_12022"/>
<reference evidence="9 10" key="1">
    <citation type="submission" date="2016-10" db="EMBL/GenBank/DDBJ databases">
        <authorList>
            <person name="de Groot N.N."/>
        </authorList>
    </citation>
    <scope>NUCLEOTIDE SEQUENCE [LARGE SCALE GENOMIC DNA]</scope>
    <source>
        <strain evidence="9 10">NE2</strain>
    </source>
</reference>
<dbReference type="InterPro" id="IPR050103">
    <property type="entry name" value="Class-III_PLP-dep_AT"/>
</dbReference>
<protein>
    <recommendedName>
        <fullName evidence="3">ornithine aminotransferase</fullName>
        <ecNumber evidence="3">2.6.1.13</ecNumber>
    </recommendedName>
    <alternativeName>
        <fullName evidence="7">Ornithine--oxo-acid aminotransferase</fullName>
    </alternativeName>
</protein>
<dbReference type="CDD" id="cd00610">
    <property type="entry name" value="OAT_like"/>
    <property type="match status" value="1"/>
</dbReference>
<dbReference type="PANTHER" id="PTHR11986">
    <property type="entry name" value="AMINOTRANSFERASE CLASS III"/>
    <property type="match status" value="1"/>
</dbReference>
<keyword evidence="6 8" id="KW-0663">Pyridoxal phosphate</keyword>
<evidence type="ECO:0000256" key="1">
    <source>
        <dbReference type="ARBA" id="ARBA00001933"/>
    </source>
</evidence>
<evidence type="ECO:0000256" key="8">
    <source>
        <dbReference type="RuleBase" id="RU003560"/>
    </source>
</evidence>
<keyword evidence="10" id="KW-1185">Reference proteome</keyword>
<dbReference type="EC" id="2.6.1.13" evidence="3"/>
<dbReference type="Gene3D" id="3.40.640.10">
    <property type="entry name" value="Type I PLP-dependent aspartate aminotransferase-like (Major domain)"/>
    <property type="match status" value="1"/>
</dbReference>
<dbReference type="PIRSF" id="PIRSF000521">
    <property type="entry name" value="Transaminase_4ab_Lys_Orn"/>
    <property type="match status" value="1"/>
</dbReference>
<dbReference type="GO" id="GO:0030170">
    <property type="term" value="F:pyridoxal phosphate binding"/>
    <property type="evidence" value="ECO:0007669"/>
    <property type="project" value="InterPro"/>
</dbReference>
<dbReference type="GO" id="GO:0004587">
    <property type="term" value="F:ornithine aminotransferase activity"/>
    <property type="evidence" value="ECO:0007669"/>
    <property type="project" value="UniProtKB-EC"/>
</dbReference>
<dbReference type="EMBL" id="FOSN01000020">
    <property type="protein sequence ID" value="SFK78321.1"/>
    <property type="molecule type" value="Genomic_DNA"/>
</dbReference>
<dbReference type="InterPro" id="IPR049704">
    <property type="entry name" value="Aminotrans_3_PPA_site"/>
</dbReference>
<accession>A0A1I4CE84</accession>
<evidence type="ECO:0000313" key="9">
    <source>
        <dbReference type="EMBL" id="SFK78321.1"/>
    </source>
</evidence>
<dbReference type="RefSeq" id="WP_091685865.1">
    <property type="nucleotide sequence ID" value="NZ_FOSN01000020.1"/>
</dbReference>
<evidence type="ECO:0000256" key="4">
    <source>
        <dbReference type="ARBA" id="ARBA00022576"/>
    </source>
</evidence>
<dbReference type="NCBIfam" id="TIGR01885">
    <property type="entry name" value="Orn_aminotrans"/>
    <property type="match status" value="1"/>
</dbReference>
<evidence type="ECO:0000256" key="2">
    <source>
        <dbReference type="ARBA" id="ARBA00004998"/>
    </source>
</evidence>
<gene>
    <name evidence="9" type="ORF">SAMN05444581_12022</name>
</gene>
<dbReference type="OrthoDB" id="9801834at2"/>
<dbReference type="Pfam" id="PF00202">
    <property type="entry name" value="Aminotran_3"/>
    <property type="match status" value="1"/>
</dbReference>
<comment type="pathway">
    <text evidence="2">Amino-acid biosynthesis; L-proline biosynthesis; L-glutamate 5-semialdehyde from L-ornithine: step 1/1.</text>
</comment>
<evidence type="ECO:0000313" key="10">
    <source>
        <dbReference type="Proteomes" id="UP000198755"/>
    </source>
</evidence>
<evidence type="ECO:0000256" key="7">
    <source>
        <dbReference type="ARBA" id="ARBA00030587"/>
    </source>
</evidence>
<evidence type="ECO:0000256" key="3">
    <source>
        <dbReference type="ARBA" id="ARBA00012924"/>
    </source>
</evidence>
<evidence type="ECO:0000256" key="6">
    <source>
        <dbReference type="ARBA" id="ARBA00022898"/>
    </source>
</evidence>
<keyword evidence="4" id="KW-0032">Aminotransferase</keyword>
<dbReference type="FunFam" id="3.40.640.10:FF:000011">
    <property type="entry name" value="Ornithine aminotransferase"/>
    <property type="match status" value="1"/>
</dbReference>
<dbReference type="InterPro" id="IPR015422">
    <property type="entry name" value="PyrdxlP-dep_Trfase_small"/>
</dbReference>
<sequence>MSLQHIIDIEDHFGAKNYAALPVALATGRGAHVFDLEGRRYIDMMSAYSAASFGHLHPRLVEAMKRQLDRIDVVSRAFHSDNLGYFCEALANLTGLEACLPMNTGAEAVETAIKAARRYGYERLSIPENSAEIIVAADNFHGRTTTIVGFSTDPAARRGFGPFAPGFVVAPYGDAEALEALISPRTAAILIEPIQGEAGVIVPPEGYLSQLRRICDAHGVLLIFDEVQSGFGRTGKNFCFQYENARPDGLIVGKALGGGLIPVSAFLARRSVMDVFDAGSHGSTFGGNPLAAAVGREAIRVLEEQDLAQRSFVLGKSLKEAIQSNGHPAIIEVRGKGLWVGVELDHDRAKAKDVCLAMLRRGVLTKETHERVIRFAPPLVIEEGDLLHAVEVFHDALDEVCPAGGRARGATPGPMFIDEF</sequence>
<dbReference type="AlphaFoldDB" id="A0A1I4CE84"/>
<dbReference type="SUPFAM" id="SSF53383">
    <property type="entry name" value="PLP-dependent transferases"/>
    <property type="match status" value="1"/>
</dbReference>
<dbReference type="UniPathway" id="UPA00098">
    <property type="reaction ID" value="UER00358"/>
</dbReference>
<dbReference type="InterPro" id="IPR010164">
    <property type="entry name" value="Orn_aminotrans"/>
</dbReference>
<dbReference type="GO" id="GO:0055129">
    <property type="term" value="P:L-proline biosynthetic process"/>
    <property type="evidence" value="ECO:0007669"/>
    <property type="project" value="UniProtKB-UniPathway"/>
</dbReference>
<proteinExistence type="inferred from homology"/>
<dbReference type="GO" id="GO:0042802">
    <property type="term" value="F:identical protein binding"/>
    <property type="evidence" value="ECO:0007669"/>
    <property type="project" value="TreeGrafter"/>
</dbReference>
<keyword evidence="5" id="KW-0808">Transferase</keyword>
<dbReference type="PROSITE" id="PS00600">
    <property type="entry name" value="AA_TRANSFER_CLASS_3"/>
    <property type="match status" value="1"/>
</dbReference>
<dbReference type="InterPro" id="IPR005814">
    <property type="entry name" value="Aminotrans_3"/>
</dbReference>
<comment type="similarity">
    <text evidence="8">Belongs to the class-III pyridoxal-phosphate-dependent aminotransferase family.</text>
</comment>
<dbReference type="PANTHER" id="PTHR11986:SF18">
    <property type="entry name" value="ORNITHINE AMINOTRANSFERASE, MITOCHONDRIAL"/>
    <property type="match status" value="1"/>
</dbReference>
<comment type="cofactor">
    <cofactor evidence="1">
        <name>pyridoxal 5'-phosphate</name>
        <dbReference type="ChEBI" id="CHEBI:597326"/>
    </cofactor>
</comment>
<dbReference type="InterPro" id="IPR015424">
    <property type="entry name" value="PyrdxlP-dep_Trfase"/>
</dbReference>